<evidence type="ECO:0000256" key="5">
    <source>
        <dbReference type="ARBA" id="ARBA00023098"/>
    </source>
</evidence>
<proteinExistence type="predicted"/>
<evidence type="ECO:0000256" key="6">
    <source>
        <dbReference type="ARBA" id="ARBA00023136"/>
    </source>
</evidence>
<dbReference type="Pfam" id="PF04116">
    <property type="entry name" value="FA_hydroxylase"/>
    <property type="match status" value="1"/>
</dbReference>
<reference evidence="9 10" key="1">
    <citation type="journal article" date="2018" name="Aquat. Microb. Ecol.">
        <title>Gammaproteobacterial methanotrophs dominate.</title>
        <authorList>
            <person name="Rissanen A.J."/>
            <person name="Saarenheimo J."/>
            <person name="Tiirola M."/>
            <person name="Peura S."/>
            <person name="Aalto S.L."/>
            <person name="Karvinen A."/>
            <person name="Nykanen H."/>
        </authorList>
    </citation>
    <scope>NUCLEOTIDE SEQUENCE [LARGE SCALE GENOMIC DNA]</scope>
    <source>
        <strain evidence="9">AMbin10</strain>
    </source>
</reference>
<name>A0A2W4SWY8_9GAMM</name>
<feature type="transmembrane region" description="Helical" evidence="7">
    <location>
        <begin position="164"/>
        <end position="187"/>
    </location>
</feature>
<dbReference type="InterPro" id="IPR021327">
    <property type="entry name" value="DUF2934"/>
</dbReference>
<dbReference type="PANTHER" id="PTHR21624:SF1">
    <property type="entry name" value="ALKYLGLYCEROL MONOOXYGENASE"/>
    <property type="match status" value="1"/>
</dbReference>
<evidence type="ECO:0000256" key="4">
    <source>
        <dbReference type="ARBA" id="ARBA00023002"/>
    </source>
</evidence>
<keyword evidence="6 7" id="KW-0472">Membrane</keyword>
<evidence type="ECO:0000256" key="1">
    <source>
        <dbReference type="ARBA" id="ARBA00004127"/>
    </source>
</evidence>
<dbReference type="GO" id="GO:0012505">
    <property type="term" value="C:endomembrane system"/>
    <property type="evidence" value="ECO:0007669"/>
    <property type="project" value="UniProtKB-SubCell"/>
</dbReference>
<dbReference type="GO" id="GO:0006643">
    <property type="term" value="P:membrane lipid metabolic process"/>
    <property type="evidence" value="ECO:0007669"/>
    <property type="project" value="TreeGrafter"/>
</dbReference>
<dbReference type="Pfam" id="PF11154">
    <property type="entry name" value="DUF2934"/>
    <property type="match status" value="1"/>
</dbReference>
<evidence type="ECO:0000313" key="10">
    <source>
        <dbReference type="Proteomes" id="UP000249396"/>
    </source>
</evidence>
<dbReference type="InterPro" id="IPR006694">
    <property type="entry name" value="Fatty_acid_hydroxylase"/>
</dbReference>
<evidence type="ECO:0000256" key="7">
    <source>
        <dbReference type="SAM" id="Phobius"/>
    </source>
</evidence>
<feature type="transmembrane region" description="Helical" evidence="7">
    <location>
        <begin position="27"/>
        <end position="46"/>
    </location>
</feature>
<dbReference type="AlphaFoldDB" id="A0A2W4SWY8"/>
<keyword evidence="3 7" id="KW-1133">Transmembrane helix</keyword>
<dbReference type="GO" id="GO:0050479">
    <property type="term" value="F:glyceryl-ether monooxygenase activity"/>
    <property type="evidence" value="ECO:0007669"/>
    <property type="project" value="TreeGrafter"/>
</dbReference>
<gene>
    <name evidence="9" type="ORF">DM484_19635</name>
</gene>
<evidence type="ECO:0000256" key="3">
    <source>
        <dbReference type="ARBA" id="ARBA00022989"/>
    </source>
</evidence>
<dbReference type="PANTHER" id="PTHR21624">
    <property type="entry name" value="STEROL DESATURASE-RELATED PROTEIN"/>
    <property type="match status" value="1"/>
</dbReference>
<dbReference type="InterPro" id="IPR051689">
    <property type="entry name" value="Sterol_desaturase/TMEM195"/>
</dbReference>
<comment type="subcellular location">
    <subcellularLocation>
        <location evidence="1">Endomembrane system</location>
        <topology evidence="1">Multi-pass membrane protein</topology>
    </subcellularLocation>
</comment>
<feature type="domain" description="Fatty acid hydroxylase" evidence="8">
    <location>
        <begin position="104"/>
        <end position="238"/>
    </location>
</feature>
<protein>
    <recommendedName>
        <fullName evidence="8">Fatty acid hydroxylase domain-containing protein</fullName>
    </recommendedName>
</protein>
<dbReference type="GO" id="GO:0016020">
    <property type="term" value="C:membrane"/>
    <property type="evidence" value="ECO:0007669"/>
    <property type="project" value="GOC"/>
</dbReference>
<keyword evidence="4" id="KW-0560">Oxidoreductase</keyword>
<feature type="transmembrane region" description="Helical" evidence="7">
    <location>
        <begin position="58"/>
        <end position="84"/>
    </location>
</feature>
<dbReference type="EMBL" id="QJPH01000401">
    <property type="protein sequence ID" value="PZN75107.1"/>
    <property type="molecule type" value="Genomic_DNA"/>
</dbReference>
<dbReference type="GO" id="GO:0005506">
    <property type="term" value="F:iron ion binding"/>
    <property type="evidence" value="ECO:0007669"/>
    <property type="project" value="InterPro"/>
</dbReference>
<evidence type="ECO:0000313" key="9">
    <source>
        <dbReference type="EMBL" id="PZN75107.1"/>
    </source>
</evidence>
<evidence type="ECO:0000259" key="8">
    <source>
        <dbReference type="Pfam" id="PF04116"/>
    </source>
</evidence>
<comment type="caution">
    <text evidence="9">The sequence shown here is derived from an EMBL/GenBank/DDBJ whole genome shotgun (WGS) entry which is preliminary data.</text>
</comment>
<accession>A0A2W4SWY8</accession>
<dbReference type="GO" id="GO:0008610">
    <property type="term" value="P:lipid biosynthetic process"/>
    <property type="evidence" value="ECO:0007669"/>
    <property type="project" value="InterPro"/>
</dbReference>
<dbReference type="Proteomes" id="UP000249396">
    <property type="component" value="Unassembled WGS sequence"/>
</dbReference>
<keyword evidence="2 7" id="KW-0812">Transmembrane</keyword>
<keyword evidence="5" id="KW-0443">Lipid metabolism</keyword>
<evidence type="ECO:0000256" key="2">
    <source>
        <dbReference type="ARBA" id="ARBA00022692"/>
    </source>
</evidence>
<sequence length="337" mass="38325">MLNFDHKSLASLVDPAWWGLNASDLRSVAILLVFSLLLALETLGGYRKAPNSTTRQSYFSNLGTFIMNDTLMSLMSVSALFVVAEKLGHWGLLHKVPDPMLKTVLSFLALDLTLYLWHRLNHTFDCLWMFHKVHHSDPTMNVSTAFRLHFVEVVLTAVVKSVFIVVMGVQSAVVLANEAIITLMIMFHHANIRFSAELWLSKVFIIPSLHRVHHSPLRKEHDNNYGAVFSFWDRLFGSFTETEPAKIGLASVPGMGMLELVKYGLSKNWIPSPLPAFSASRKLVEKMIAEAAYYRAKERGFAPGYDFIDWLEAEKEIKSRLWQGKKRKSQHLFKLCC</sequence>
<organism evidence="9 10">
    <name type="scientific">Candidatus Methylumidiphilus alinenensis</name>
    <dbReference type="NCBI Taxonomy" id="2202197"/>
    <lineage>
        <taxon>Bacteria</taxon>
        <taxon>Pseudomonadati</taxon>
        <taxon>Pseudomonadota</taxon>
        <taxon>Gammaproteobacteria</taxon>
        <taxon>Methylococcales</taxon>
        <taxon>Candidatus Methylumidiphilus</taxon>
    </lineage>
</organism>